<feature type="compositionally biased region" description="Pro residues" evidence="1">
    <location>
        <begin position="18"/>
        <end position="40"/>
    </location>
</feature>
<evidence type="ECO:0000259" key="2">
    <source>
        <dbReference type="Pfam" id="PF12200"/>
    </source>
</evidence>
<accession>A0A5B8LGD3</accession>
<dbReference type="InterPro" id="IPR022016">
    <property type="entry name" value="DUF3597"/>
</dbReference>
<name>A0A5B8LGD3_9SPHN</name>
<evidence type="ECO:0000313" key="3">
    <source>
        <dbReference type="EMBL" id="QDZ06692.1"/>
    </source>
</evidence>
<dbReference type="EMBL" id="CP042306">
    <property type="protein sequence ID" value="QDZ06692.1"/>
    <property type="molecule type" value="Genomic_DNA"/>
</dbReference>
<dbReference type="AlphaFoldDB" id="A0A5B8LGD3"/>
<protein>
    <submittedName>
        <fullName evidence="3">DUF3597 domain-containing protein</fullName>
    </submittedName>
</protein>
<keyword evidence="4" id="KW-1185">Reference proteome</keyword>
<evidence type="ECO:0000256" key="1">
    <source>
        <dbReference type="SAM" id="MobiDB-lite"/>
    </source>
</evidence>
<gene>
    <name evidence="3" type="ORF">FPZ24_03705</name>
</gene>
<proteinExistence type="predicted"/>
<organism evidence="3 4">
    <name type="scientific">Sphingomonas panacisoli</name>
    <dbReference type="NCBI Taxonomy" id="1813879"/>
    <lineage>
        <taxon>Bacteria</taxon>
        <taxon>Pseudomonadati</taxon>
        <taxon>Pseudomonadota</taxon>
        <taxon>Alphaproteobacteria</taxon>
        <taxon>Sphingomonadales</taxon>
        <taxon>Sphingomonadaceae</taxon>
        <taxon>Sphingomonas</taxon>
    </lineage>
</organism>
<feature type="domain" description="DUF3597" evidence="2">
    <location>
        <begin position="3"/>
        <end position="117"/>
    </location>
</feature>
<reference evidence="3 4" key="1">
    <citation type="submission" date="2019-07" db="EMBL/GenBank/DDBJ databases">
        <title>Full genome sequence of Sphingomonas sp. 4R-6-7(HKS19).</title>
        <authorList>
            <person name="Im W.-T."/>
        </authorList>
    </citation>
    <scope>NUCLEOTIDE SEQUENCE [LARGE SCALE GENOMIC DNA]</scope>
    <source>
        <strain evidence="3 4">HKS19</strain>
    </source>
</reference>
<dbReference type="Pfam" id="PF12200">
    <property type="entry name" value="DUF3597"/>
    <property type="match status" value="1"/>
</dbReference>
<evidence type="ECO:0000313" key="4">
    <source>
        <dbReference type="Proteomes" id="UP000315673"/>
    </source>
</evidence>
<dbReference type="SUPFAM" id="SSF158634">
    <property type="entry name" value="RPA2825-like"/>
    <property type="match status" value="1"/>
</dbReference>
<dbReference type="Proteomes" id="UP000315673">
    <property type="component" value="Chromosome"/>
</dbReference>
<dbReference type="KEGG" id="spai:FPZ24_03705"/>
<dbReference type="RefSeq" id="WP_146569776.1">
    <property type="nucleotide sequence ID" value="NZ_CP042306.1"/>
</dbReference>
<sequence length="119" mass="12703">MSIFGTIKDAIFGSSTPAPAPAPAPTPEAAAPPPPPPPAPTKLSEDEIYAVLEKHAQDRGEQLNYKTSIVDLMKAIGQDSSLDARKQLAGELGYTGDTNDSATMNIWLHQKTMERLMNG</sequence>
<dbReference type="OrthoDB" id="9812045at2"/>
<feature type="region of interest" description="Disordered" evidence="1">
    <location>
        <begin position="12"/>
        <end position="43"/>
    </location>
</feature>